<evidence type="ECO:0000256" key="2">
    <source>
        <dbReference type="ARBA" id="ARBA00023015"/>
    </source>
</evidence>
<keyword evidence="3" id="KW-0804">Transcription</keyword>
<comment type="caution">
    <text evidence="5">The sequence shown here is derived from an EMBL/GenBank/DDBJ whole genome shotgun (WGS) entry which is preliminary data.</text>
</comment>
<dbReference type="InterPro" id="IPR038635">
    <property type="entry name" value="CCR4-NOT_su2/3/5_C_sf"/>
</dbReference>
<evidence type="ECO:0000313" key="5">
    <source>
        <dbReference type="EMBL" id="KAF0923741.1"/>
    </source>
</evidence>
<keyword evidence="6" id="KW-1185">Reference proteome</keyword>
<sequence length="71" mass="8162">MEPQVTTDEYERGSYVYFDFHVTDDGSGWCQRIKNDFTFEYNFLEDELAINSCVNIRAIGADHMLALGAKC</sequence>
<dbReference type="Pfam" id="PF04153">
    <property type="entry name" value="NOT2_3_5_C"/>
    <property type="match status" value="1"/>
</dbReference>
<dbReference type="Gene3D" id="2.30.30.1020">
    <property type="entry name" value="CCR4-NOT complex subunit 2/3/5, C-terminal domain"/>
    <property type="match status" value="1"/>
</dbReference>
<protein>
    <recommendedName>
        <fullName evidence="4">NOT2/NOT3/NOT5 C-terminal domain-containing protein</fullName>
    </recommendedName>
</protein>
<keyword evidence="2" id="KW-0805">Transcription regulation</keyword>
<evidence type="ECO:0000313" key="6">
    <source>
        <dbReference type="Proteomes" id="UP000479710"/>
    </source>
</evidence>
<evidence type="ECO:0000256" key="1">
    <source>
        <dbReference type="ARBA" id="ARBA00007682"/>
    </source>
</evidence>
<dbReference type="InterPro" id="IPR040168">
    <property type="entry name" value="Not2/3/5"/>
</dbReference>
<dbReference type="OrthoDB" id="293823at2759"/>
<evidence type="ECO:0000256" key="3">
    <source>
        <dbReference type="ARBA" id="ARBA00023163"/>
    </source>
</evidence>
<dbReference type="GO" id="GO:0006355">
    <property type="term" value="P:regulation of DNA-templated transcription"/>
    <property type="evidence" value="ECO:0007669"/>
    <property type="project" value="InterPro"/>
</dbReference>
<gene>
    <name evidence="5" type="ORF">E2562_006709</name>
</gene>
<dbReference type="PANTHER" id="PTHR23326">
    <property type="entry name" value="CCR4 NOT-RELATED"/>
    <property type="match status" value="1"/>
</dbReference>
<dbReference type="AlphaFoldDB" id="A0A6G1EGD2"/>
<reference evidence="5 6" key="1">
    <citation type="submission" date="2019-11" db="EMBL/GenBank/DDBJ databases">
        <title>Whole genome sequence of Oryza granulata.</title>
        <authorList>
            <person name="Li W."/>
        </authorList>
    </citation>
    <scope>NUCLEOTIDE SEQUENCE [LARGE SCALE GENOMIC DNA]</scope>
    <source>
        <strain evidence="6">cv. Menghai</strain>
        <tissue evidence="5">Leaf</tissue>
    </source>
</reference>
<evidence type="ECO:0000259" key="4">
    <source>
        <dbReference type="Pfam" id="PF04153"/>
    </source>
</evidence>
<feature type="domain" description="NOT2/NOT3/NOT5 C-terminal" evidence="4">
    <location>
        <begin position="1"/>
        <end position="44"/>
    </location>
</feature>
<organism evidence="5 6">
    <name type="scientific">Oryza meyeriana var. granulata</name>
    <dbReference type="NCBI Taxonomy" id="110450"/>
    <lineage>
        <taxon>Eukaryota</taxon>
        <taxon>Viridiplantae</taxon>
        <taxon>Streptophyta</taxon>
        <taxon>Embryophyta</taxon>
        <taxon>Tracheophyta</taxon>
        <taxon>Spermatophyta</taxon>
        <taxon>Magnoliopsida</taxon>
        <taxon>Liliopsida</taxon>
        <taxon>Poales</taxon>
        <taxon>Poaceae</taxon>
        <taxon>BOP clade</taxon>
        <taxon>Oryzoideae</taxon>
        <taxon>Oryzeae</taxon>
        <taxon>Oryzinae</taxon>
        <taxon>Oryza</taxon>
        <taxon>Oryza meyeriana</taxon>
    </lineage>
</organism>
<accession>A0A6G1EGD2</accession>
<dbReference type="Proteomes" id="UP000479710">
    <property type="component" value="Unassembled WGS sequence"/>
</dbReference>
<comment type="similarity">
    <text evidence="1">Belongs to the CNOT2/3/5 family.</text>
</comment>
<proteinExistence type="inferred from homology"/>
<name>A0A6G1EGD2_9ORYZ</name>
<dbReference type="EMBL" id="SPHZ02000003">
    <property type="protein sequence ID" value="KAF0923741.1"/>
    <property type="molecule type" value="Genomic_DNA"/>
</dbReference>
<dbReference type="GO" id="GO:0030015">
    <property type="term" value="C:CCR4-NOT core complex"/>
    <property type="evidence" value="ECO:0007669"/>
    <property type="project" value="InterPro"/>
</dbReference>
<dbReference type="InterPro" id="IPR007282">
    <property type="entry name" value="NOT2/3/5_C"/>
</dbReference>